<dbReference type="SUPFAM" id="SSF54593">
    <property type="entry name" value="Glyoxalase/Bleomycin resistance protein/Dihydroxybiphenyl dioxygenase"/>
    <property type="match status" value="1"/>
</dbReference>
<gene>
    <name evidence="3" type="ORF">GCM10023329_54350</name>
</gene>
<keyword evidence="4" id="KW-1185">Reference proteome</keyword>
<name>A0ABP9BJL6_9ACTN</name>
<comment type="caution">
    <text evidence="3">The sequence shown here is derived from an EMBL/GenBank/DDBJ whole genome shotgun (WGS) entry which is preliminary data.</text>
</comment>
<dbReference type="RefSeq" id="WP_345616143.1">
    <property type="nucleotide sequence ID" value="NZ_BAABJV010000024.1"/>
</dbReference>
<dbReference type="InterPro" id="IPR037523">
    <property type="entry name" value="VOC_core"/>
</dbReference>
<evidence type="ECO:0000256" key="1">
    <source>
        <dbReference type="SAM" id="MobiDB-lite"/>
    </source>
</evidence>
<evidence type="ECO:0000313" key="3">
    <source>
        <dbReference type="EMBL" id="GAA4794873.1"/>
    </source>
</evidence>
<dbReference type="PANTHER" id="PTHR33993:SF14">
    <property type="entry name" value="GB|AAF24581.1"/>
    <property type="match status" value="1"/>
</dbReference>
<feature type="region of interest" description="Disordered" evidence="1">
    <location>
        <begin position="112"/>
        <end position="132"/>
    </location>
</feature>
<dbReference type="InterPro" id="IPR052164">
    <property type="entry name" value="Anthracycline_SecMetBiosynth"/>
</dbReference>
<proteinExistence type="predicted"/>
<dbReference type="PROSITE" id="PS51819">
    <property type="entry name" value="VOC"/>
    <property type="match status" value="1"/>
</dbReference>
<dbReference type="PANTHER" id="PTHR33993">
    <property type="entry name" value="GLYOXALASE-RELATED"/>
    <property type="match status" value="1"/>
</dbReference>
<feature type="domain" description="VOC" evidence="2">
    <location>
        <begin position="4"/>
        <end position="122"/>
    </location>
</feature>
<dbReference type="InterPro" id="IPR029068">
    <property type="entry name" value="Glyas_Bleomycin-R_OHBP_Dase"/>
</dbReference>
<evidence type="ECO:0000259" key="2">
    <source>
        <dbReference type="PROSITE" id="PS51819"/>
    </source>
</evidence>
<dbReference type="InterPro" id="IPR004360">
    <property type="entry name" value="Glyas_Fos-R_dOase_dom"/>
</dbReference>
<accession>A0ABP9BJL6</accession>
<evidence type="ECO:0000313" key="4">
    <source>
        <dbReference type="Proteomes" id="UP001501147"/>
    </source>
</evidence>
<dbReference type="Proteomes" id="UP001501147">
    <property type="component" value="Unassembled WGS sequence"/>
</dbReference>
<dbReference type="Pfam" id="PF00903">
    <property type="entry name" value="Glyoxalase"/>
    <property type="match status" value="1"/>
</dbReference>
<dbReference type="Gene3D" id="3.10.180.10">
    <property type="entry name" value="2,3-Dihydroxybiphenyl 1,2-Dioxygenase, domain 1"/>
    <property type="match status" value="1"/>
</dbReference>
<organism evidence="3 4">
    <name type="scientific">Streptomyces sanyensis</name>
    <dbReference type="NCBI Taxonomy" id="568869"/>
    <lineage>
        <taxon>Bacteria</taxon>
        <taxon>Bacillati</taxon>
        <taxon>Actinomycetota</taxon>
        <taxon>Actinomycetes</taxon>
        <taxon>Kitasatosporales</taxon>
        <taxon>Streptomycetaceae</taxon>
        <taxon>Streptomyces</taxon>
    </lineage>
</organism>
<dbReference type="EMBL" id="BAABJV010000024">
    <property type="protein sequence ID" value="GAA4794873.1"/>
    <property type="molecule type" value="Genomic_DNA"/>
</dbReference>
<protein>
    <recommendedName>
        <fullName evidence="2">VOC domain-containing protein</fullName>
    </recommendedName>
</protein>
<sequence>MAGEITFFELGVGDPDRARAFYGGLFGWVFEGGAREGDADPGSGYAIRTDAAPGGVHGGDPGARPYVFFRVDAMDAALDRVRELGGRVDETELGGDEASVARFGRFRICEDDQGSPFGLHEPPRAGEAPPAA</sequence>
<reference evidence="4" key="1">
    <citation type="journal article" date="2019" name="Int. J. Syst. Evol. Microbiol.">
        <title>The Global Catalogue of Microorganisms (GCM) 10K type strain sequencing project: providing services to taxonomists for standard genome sequencing and annotation.</title>
        <authorList>
            <consortium name="The Broad Institute Genomics Platform"/>
            <consortium name="The Broad Institute Genome Sequencing Center for Infectious Disease"/>
            <person name="Wu L."/>
            <person name="Ma J."/>
        </authorList>
    </citation>
    <scope>NUCLEOTIDE SEQUENCE [LARGE SCALE GENOMIC DNA]</scope>
    <source>
        <strain evidence="4">JCM 18324</strain>
    </source>
</reference>